<feature type="binding site" evidence="4">
    <location>
        <position position="233"/>
    </location>
    <ligand>
        <name>D-glyceraldehyde 3-phosphate</name>
        <dbReference type="ChEBI" id="CHEBI:59776"/>
    </ligand>
</feature>
<feature type="binding site" evidence="5">
    <location>
        <begin position="12"/>
        <end position="13"/>
    </location>
    <ligand>
        <name>NAD(+)</name>
        <dbReference type="ChEBI" id="CHEBI:57540"/>
    </ligand>
</feature>
<dbReference type="EC" id="1.2.1.12" evidence="9"/>
<dbReference type="SUPFAM" id="SSF51735">
    <property type="entry name" value="NAD(P)-binding Rossmann-fold domains"/>
    <property type="match status" value="1"/>
</dbReference>
<feature type="binding site" evidence="4">
    <location>
        <begin position="210"/>
        <end position="211"/>
    </location>
    <ligand>
        <name>D-glyceraldehyde 3-phosphate</name>
        <dbReference type="ChEBI" id="CHEBI:59776"/>
    </ligand>
</feature>
<feature type="binding site" evidence="5">
    <location>
        <position position="34"/>
    </location>
    <ligand>
        <name>NAD(+)</name>
        <dbReference type="ChEBI" id="CHEBI:57540"/>
    </ligand>
</feature>
<feature type="binding site" evidence="4">
    <location>
        <begin position="151"/>
        <end position="153"/>
    </location>
    <ligand>
        <name>D-glyceraldehyde 3-phosphate</name>
        <dbReference type="ChEBI" id="CHEBI:59776"/>
    </ligand>
</feature>
<evidence type="ECO:0000259" key="8">
    <source>
        <dbReference type="SMART" id="SM00846"/>
    </source>
</evidence>
<dbReference type="FunFam" id="3.30.360.10:FF:000002">
    <property type="entry name" value="Glyceraldehyde-3-phosphate dehydrogenase"/>
    <property type="match status" value="1"/>
</dbReference>
<dbReference type="InterPro" id="IPR020829">
    <property type="entry name" value="GlycerAld_3-P_DH_cat"/>
</dbReference>
<dbReference type="KEGG" id="nth:Nther_2342"/>
<dbReference type="PRINTS" id="PR00078">
    <property type="entry name" value="G3PDHDRGNASE"/>
</dbReference>
<dbReference type="Pfam" id="PF02800">
    <property type="entry name" value="Gp_dh_C"/>
    <property type="match status" value="1"/>
</dbReference>
<dbReference type="AlphaFoldDB" id="B2A8M3"/>
<feature type="domain" description="Glyceraldehyde 3-phosphate dehydrogenase NAD(P) binding" evidence="8">
    <location>
        <begin position="3"/>
        <end position="152"/>
    </location>
</feature>
<feature type="binding site" evidence="5">
    <location>
        <position position="316"/>
    </location>
    <ligand>
        <name>NAD(+)</name>
        <dbReference type="ChEBI" id="CHEBI:57540"/>
    </ligand>
</feature>
<feature type="active site" description="Nucleophile" evidence="3">
    <location>
        <position position="152"/>
    </location>
</feature>
<dbReference type="OrthoDB" id="9803304at2"/>
<dbReference type="GO" id="GO:0050661">
    <property type="term" value="F:NADP binding"/>
    <property type="evidence" value="ECO:0007669"/>
    <property type="project" value="InterPro"/>
</dbReference>
<evidence type="ECO:0000256" key="1">
    <source>
        <dbReference type="ARBA" id="ARBA00007406"/>
    </source>
</evidence>
<dbReference type="InterPro" id="IPR006424">
    <property type="entry name" value="Glyceraldehyde-3-P_DH_1"/>
</dbReference>
<dbReference type="Pfam" id="PF00044">
    <property type="entry name" value="Gp_dh_N"/>
    <property type="match status" value="1"/>
</dbReference>
<dbReference type="Gene3D" id="3.30.360.10">
    <property type="entry name" value="Dihydrodipicolinate Reductase, domain 2"/>
    <property type="match status" value="1"/>
</dbReference>
<proteinExistence type="inferred from homology"/>
<evidence type="ECO:0000256" key="7">
    <source>
        <dbReference type="RuleBase" id="RU000397"/>
    </source>
</evidence>
<keyword evidence="5" id="KW-0520">NAD</keyword>
<evidence type="ECO:0000256" key="5">
    <source>
        <dbReference type="PIRSR" id="PIRSR000149-3"/>
    </source>
</evidence>
<feature type="binding site" evidence="4">
    <location>
        <position position="182"/>
    </location>
    <ligand>
        <name>D-glyceraldehyde 3-phosphate</name>
        <dbReference type="ChEBI" id="CHEBI:59776"/>
    </ligand>
</feature>
<gene>
    <name evidence="9" type="ordered locus">Nther_2342</name>
</gene>
<accession>B2A8M3</accession>
<dbReference type="InParanoid" id="B2A8M3"/>
<dbReference type="CDD" id="cd18126">
    <property type="entry name" value="GAPDH_I_C"/>
    <property type="match status" value="1"/>
</dbReference>
<feature type="site" description="Activates thiol group during catalysis" evidence="6">
    <location>
        <position position="179"/>
    </location>
</feature>
<dbReference type="InterPro" id="IPR020828">
    <property type="entry name" value="GlycerAld_3-P_DH_NAD(P)-bd"/>
</dbReference>
<dbReference type="PANTHER" id="PTHR43148">
    <property type="entry name" value="GLYCERALDEHYDE-3-PHOSPHATE DEHYDROGENASE 2"/>
    <property type="match status" value="1"/>
</dbReference>
<dbReference type="InterPro" id="IPR020831">
    <property type="entry name" value="GlycerAld/Erythrose_P_DH"/>
</dbReference>
<keyword evidence="2 9" id="KW-0560">Oxidoreductase</keyword>
<sequence length="335" mass="36881">MTVRVAINGFGRIGRHCLRNSLNNKQVEVVAVNDLADINTLSHLFKYDSLYGPFQGELKTEGDELVVDGNRVKVLNEKEPEKLPWDQLDVDIVLEATGIFRDRDGAKRHLDAGADRVIITAPAKNEDITIVMGVNENDYNPNEHRIISKASCTTNCVAPVVKVLDEAFGIEKALMTTVHSYTNDQQLLDLPHKDLRRGRAAAESIIPTTTGAAKAVSSVLPQLEGKIDGYAMRVPTPTVSIVDLACTVNKDTVTRDQVNEKFKEASEEELDGILGYSDEPLVSMDYKGSTESAVVDAISTMVVQDNMVKAVAWYDNEWAYARRVIDLAAYIGNNS</sequence>
<feature type="binding site" evidence="5">
    <location>
        <position position="120"/>
    </location>
    <ligand>
        <name>NAD(+)</name>
        <dbReference type="ChEBI" id="CHEBI:57540"/>
    </ligand>
</feature>
<evidence type="ECO:0000313" key="9">
    <source>
        <dbReference type="EMBL" id="ACB85907.1"/>
    </source>
</evidence>
<dbReference type="STRING" id="457570.Nther_2342"/>
<dbReference type="RefSeq" id="WP_012448757.1">
    <property type="nucleotide sequence ID" value="NC_010718.1"/>
</dbReference>
<evidence type="ECO:0000256" key="4">
    <source>
        <dbReference type="PIRSR" id="PIRSR000149-2"/>
    </source>
</evidence>
<organism evidence="9 10">
    <name type="scientific">Natranaerobius thermophilus (strain ATCC BAA-1301 / DSM 18059 / JW/NM-WN-LF)</name>
    <dbReference type="NCBI Taxonomy" id="457570"/>
    <lineage>
        <taxon>Bacteria</taxon>
        <taxon>Bacillati</taxon>
        <taxon>Bacillota</taxon>
        <taxon>Clostridia</taxon>
        <taxon>Natranaerobiales</taxon>
        <taxon>Natranaerobiaceae</taxon>
        <taxon>Natranaerobius</taxon>
    </lineage>
</organism>
<dbReference type="NCBIfam" id="TIGR01534">
    <property type="entry name" value="GAPDH-I"/>
    <property type="match status" value="1"/>
</dbReference>
<keyword evidence="5" id="KW-0547">Nucleotide-binding</keyword>
<name>B2A8M3_NATTJ</name>
<evidence type="ECO:0000256" key="3">
    <source>
        <dbReference type="PIRSR" id="PIRSR000149-1"/>
    </source>
</evidence>
<dbReference type="Proteomes" id="UP000001683">
    <property type="component" value="Chromosome"/>
</dbReference>
<evidence type="ECO:0000256" key="6">
    <source>
        <dbReference type="PIRSR" id="PIRSR000149-4"/>
    </source>
</evidence>
<reference evidence="9 10" key="2">
    <citation type="journal article" date="2011" name="J. Bacteriol.">
        <title>Complete genome sequence of the anaerobic, halophilic alkalithermophile Natranaerobius thermophilus JW/NM-WN-LF.</title>
        <authorList>
            <person name="Zhao B."/>
            <person name="Mesbah N.M."/>
            <person name="Dalin E."/>
            <person name="Goodwin L."/>
            <person name="Nolan M."/>
            <person name="Pitluck S."/>
            <person name="Chertkov O."/>
            <person name="Brettin T.S."/>
            <person name="Han J."/>
            <person name="Larimer F.W."/>
            <person name="Land M.L."/>
            <person name="Hauser L."/>
            <person name="Kyrpides N."/>
            <person name="Wiegel J."/>
        </authorList>
    </citation>
    <scope>NUCLEOTIDE SEQUENCE [LARGE SCALE GENOMIC DNA]</scope>
    <source>
        <strain evidence="10">ATCC BAA-1301 / DSM 18059 / JW/NM-WN-LF</strain>
    </source>
</reference>
<protein>
    <submittedName>
        <fullName evidence="9">Glyceraldehyde-3-phosphate dehydrogenase</fullName>
        <ecNumber evidence="9">1.2.1.12</ecNumber>
    </submittedName>
</protein>
<reference evidence="9 10" key="1">
    <citation type="submission" date="2008-04" db="EMBL/GenBank/DDBJ databases">
        <title>Complete sequence of chromosome of Natranaerobius thermophilus JW/NM-WN-LF.</title>
        <authorList>
            <consortium name="US DOE Joint Genome Institute"/>
            <person name="Copeland A."/>
            <person name="Lucas S."/>
            <person name="Lapidus A."/>
            <person name="Glavina del Rio T."/>
            <person name="Dalin E."/>
            <person name="Tice H."/>
            <person name="Bruce D."/>
            <person name="Goodwin L."/>
            <person name="Pitluck S."/>
            <person name="Chertkov O."/>
            <person name="Brettin T."/>
            <person name="Detter J.C."/>
            <person name="Han C."/>
            <person name="Kuske C.R."/>
            <person name="Schmutz J."/>
            <person name="Larimer F."/>
            <person name="Land M."/>
            <person name="Hauser L."/>
            <person name="Kyrpides N."/>
            <person name="Lykidis A."/>
            <person name="Mesbah N.M."/>
            <person name="Wiegel J."/>
        </authorList>
    </citation>
    <scope>NUCLEOTIDE SEQUENCE [LARGE SCALE GENOMIC DNA]</scope>
    <source>
        <strain evidence="10">ATCC BAA-1301 / DSM 18059 / JW/NM-WN-LF</strain>
    </source>
</reference>
<dbReference type="eggNOG" id="COG0057">
    <property type="taxonomic scope" value="Bacteria"/>
</dbReference>
<dbReference type="Gene3D" id="3.40.50.720">
    <property type="entry name" value="NAD(P)-binding Rossmann-like Domain"/>
    <property type="match status" value="1"/>
</dbReference>
<dbReference type="HOGENOM" id="CLU_030140_0_2_9"/>
<dbReference type="PIRSF" id="PIRSF000149">
    <property type="entry name" value="GAP_DH"/>
    <property type="match status" value="1"/>
</dbReference>
<keyword evidence="10" id="KW-1185">Reference proteome</keyword>
<dbReference type="InterPro" id="IPR036291">
    <property type="entry name" value="NAD(P)-bd_dom_sf"/>
</dbReference>
<dbReference type="FunFam" id="3.40.50.720:FF:000001">
    <property type="entry name" value="Glyceraldehyde-3-phosphate dehydrogenase"/>
    <property type="match status" value="1"/>
</dbReference>
<dbReference type="EMBL" id="CP001034">
    <property type="protein sequence ID" value="ACB85907.1"/>
    <property type="molecule type" value="Genomic_DNA"/>
</dbReference>
<comment type="similarity">
    <text evidence="1 7">Belongs to the glyceraldehyde-3-phosphate dehydrogenase family.</text>
</comment>
<evidence type="ECO:0000256" key="2">
    <source>
        <dbReference type="ARBA" id="ARBA00023002"/>
    </source>
</evidence>
<dbReference type="FunCoup" id="B2A8M3">
    <property type="interactions" value="381"/>
</dbReference>
<dbReference type="SMART" id="SM00846">
    <property type="entry name" value="Gp_dh_N"/>
    <property type="match status" value="1"/>
</dbReference>
<dbReference type="CDD" id="cd05214">
    <property type="entry name" value="GAPDH_I_N"/>
    <property type="match status" value="1"/>
</dbReference>
<dbReference type="GO" id="GO:0004365">
    <property type="term" value="F:glyceraldehyde-3-phosphate dehydrogenase (NAD+) (phosphorylating) activity"/>
    <property type="evidence" value="ECO:0007669"/>
    <property type="project" value="UniProtKB-EC"/>
</dbReference>
<dbReference type="GO" id="GO:0051287">
    <property type="term" value="F:NAD binding"/>
    <property type="evidence" value="ECO:0007669"/>
    <property type="project" value="InterPro"/>
</dbReference>
<dbReference type="SUPFAM" id="SSF55347">
    <property type="entry name" value="Glyceraldehyde-3-phosphate dehydrogenase-like, C-terminal domain"/>
    <property type="match status" value="1"/>
</dbReference>
<dbReference type="GO" id="GO:0006006">
    <property type="term" value="P:glucose metabolic process"/>
    <property type="evidence" value="ECO:0007669"/>
    <property type="project" value="InterPro"/>
</dbReference>
<evidence type="ECO:0000313" key="10">
    <source>
        <dbReference type="Proteomes" id="UP000001683"/>
    </source>
</evidence>